<evidence type="ECO:0000256" key="5">
    <source>
        <dbReference type="ARBA" id="ARBA00050313"/>
    </source>
</evidence>
<organism evidence="8 9">
    <name type="scientific">Alteromonas lipolytica</name>
    <dbReference type="NCBI Taxonomy" id="1856405"/>
    <lineage>
        <taxon>Bacteria</taxon>
        <taxon>Pseudomonadati</taxon>
        <taxon>Pseudomonadota</taxon>
        <taxon>Gammaproteobacteria</taxon>
        <taxon>Alteromonadales</taxon>
        <taxon>Alteromonadaceae</taxon>
        <taxon>Alteromonas/Salinimonas group</taxon>
        <taxon>Alteromonas</taxon>
    </lineage>
</organism>
<dbReference type="CDD" id="cd09008">
    <property type="entry name" value="MTAN"/>
    <property type="match status" value="1"/>
</dbReference>
<dbReference type="GO" id="GO:0005829">
    <property type="term" value="C:cytosol"/>
    <property type="evidence" value="ECO:0007669"/>
    <property type="project" value="TreeGrafter"/>
</dbReference>
<feature type="active site" description="Proton acceptor" evidence="6">
    <location>
        <position position="12"/>
    </location>
</feature>
<comment type="similarity">
    <text evidence="6">Belongs to the PNP/UDP phosphorylase family. MtnN subfamily.</text>
</comment>
<dbReference type="UniPathway" id="UPA00904">
    <property type="reaction ID" value="UER00871"/>
</dbReference>
<comment type="function">
    <text evidence="6">Catalyzes the irreversible cleavage of the glycosidic bond in both 5'-methylthioadenosine (MTA) and S-adenosylhomocysteine (SAH/AdoHcy) to adenine and the corresponding thioribose, 5'-methylthioribose and S-ribosylhomocysteine, respectively. Also cleaves 5'-deoxyadenosine, a toxic by-product of radical S-adenosylmethionine (SAM) enzymes, into 5-deoxyribose and adenine.</text>
</comment>
<evidence type="ECO:0000256" key="4">
    <source>
        <dbReference type="ARBA" id="ARBA00023167"/>
    </source>
</evidence>
<evidence type="ECO:0000313" key="8">
    <source>
        <dbReference type="EMBL" id="OFI32731.1"/>
    </source>
</evidence>
<dbReference type="AlphaFoldDB" id="A0A1E8F9Z4"/>
<dbReference type="NCBIfam" id="TIGR01704">
    <property type="entry name" value="MTA_SAH-Nsdase"/>
    <property type="match status" value="1"/>
</dbReference>
<dbReference type="GO" id="GO:0008782">
    <property type="term" value="F:adenosylhomocysteine nucleosidase activity"/>
    <property type="evidence" value="ECO:0007669"/>
    <property type="project" value="UniProtKB-UniRule"/>
</dbReference>
<comment type="catalytic activity">
    <reaction evidence="6">
        <text>S-adenosyl-L-homocysteine + H2O = S-(5-deoxy-D-ribos-5-yl)-L-homocysteine + adenine</text>
        <dbReference type="Rhea" id="RHEA:17805"/>
        <dbReference type="ChEBI" id="CHEBI:15377"/>
        <dbReference type="ChEBI" id="CHEBI:16708"/>
        <dbReference type="ChEBI" id="CHEBI:57856"/>
        <dbReference type="ChEBI" id="CHEBI:58195"/>
        <dbReference type="EC" id="3.2.2.9"/>
    </reaction>
</comment>
<comment type="pathway">
    <text evidence="1 6">Amino-acid biosynthesis; L-methionine biosynthesis via salvage pathway; S-methyl-5-thio-alpha-D-ribose 1-phosphate from S-methyl-5'-thioadenosine (hydrolase route): step 1/2.</text>
</comment>
<dbReference type="Gene3D" id="3.40.50.1580">
    <property type="entry name" value="Nucleoside phosphorylase domain"/>
    <property type="match status" value="1"/>
</dbReference>
<comment type="caution">
    <text evidence="8">The sequence shown here is derived from an EMBL/GenBank/DDBJ whole genome shotgun (WGS) entry which is preliminary data.</text>
</comment>
<name>A0A1E8F9Z4_9ALTE</name>
<dbReference type="STRING" id="1856405.BFC17_06150"/>
<dbReference type="GO" id="GO:0009164">
    <property type="term" value="P:nucleoside catabolic process"/>
    <property type="evidence" value="ECO:0007669"/>
    <property type="project" value="InterPro"/>
</dbReference>
<dbReference type="RefSeq" id="WP_070178259.1">
    <property type="nucleotide sequence ID" value="NZ_BMJR01000005.1"/>
</dbReference>
<dbReference type="HAMAP" id="MF_01684">
    <property type="entry name" value="Salvage_MtnN"/>
    <property type="match status" value="1"/>
</dbReference>
<accession>A0A1E8F9Z4</accession>
<sequence length="239" mass="24943">MKIGILGAMDQEVALLKDTLENVSEQQVAHLTFYTGTLHGMDVVLVKCGIGKVAAAVATTLLITEFKPDYVVNTGSAGGFDTSLEIGDIVIGNGVQHHDVDITHFGYELGQCVGMPTVFECDEQLITAAEEAAATALHVKTIRGLICTGDSFIGTDEAAASLRESFAAISASEMEGAAIAQASFMLGTPFLVIRSLSDIAGKTSTVSFNAYLETAAKNSAELVMGMIQALSQRTSGTAS</sequence>
<dbReference type="OrthoDB" id="9792278at2"/>
<comment type="catalytic activity">
    <reaction evidence="6">
        <text>S-methyl-5'-thioadenosine + H2O = 5-(methylsulfanyl)-D-ribose + adenine</text>
        <dbReference type="Rhea" id="RHEA:13617"/>
        <dbReference type="ChEBI" id="CHEBI:15377"/>
        <dbReference type="ChEBI" id="CHEBI:16708"/>
        <dbReference type="ChEBI" id="CHEBI:17509"/>
        <dbReference type="ChEBI" id="CHEBI:78440"/>
        <dbReference type="EC" id="3.2.2.9"/>
    </reaction>
</comment>
<dbReference type="InterPro" id="IPR000845">
    <property type="entry name" value="Nucleoside_phosphorylase_d"/>
</dbReference>
<dbReference type="EC" id="3.2.2.9" evidence="6"/>
<keyword evidence="2 6" id="KW-0028">Amino-acid biosynthesis</keyword>
<comment type="catalytic activity">
    <reaction evidence="5">
        <text>5'-deoxyadenosine + H2O = 5-deoxy-D-ribose + adenine</text>
        <dbReference type="Rhea" id="RHEA:29859"/>
        <dbReference type="ChEBI" id="CHEBI:15377"/>
        <dbReference type="ChEBI" id="CHEBI:16708"/>
        <dbReference type="ChEBI" id="CHEBI:17319"/>
        <dbReference type="ChEBI" id="CHEBI:149540"/>
        <dbReference type="EC" id="3.2.2.9"/>
    </reaction>
    <physiologicalReaction direction="left-to-right" evidence="5">
        <dbReference type="Rhea" id="RHEA:29860"/>
    </physiologicalReaction>
</comment>
<dbReference type="GO" id="GO:0019509">
    <property type="term" value="P:L-methionine salvage from methylthioadenosine"/>
    <property type="evidence" value="ECO:0007669"/>
    <property type="project" value="UniProtKB-UniRule"/>
</dbReference>
<proteinExistence type="inferred from homology"/>
<dbReference type="PANTHER" id="PTHR46832">
    <property type="entry name" value="5'-METHYLTHIOADENOSINE/S-ADENOSYLHOMOCYSTEINE NUCLEOSIDASE"/>
    <property type="match status" value="1"/>
</dbReference>
<dbReference type="GO" id="GO:0008930">
    <property type="term" value="F:methylthioadenosine nucleosidase activity"/>
    <property type="evidence" value="ECO:0007669"/>
    <property type="project" value="UniProtKB-UniRule"/>
</dbReference>
<feature type="domain" description="Nucleoside phosphorylase" evidence="7">
    <location>
        <begin position="2"/>
        <end position="227"/>
    </location>
</feature>
<evidence type="ECO:0000256" key="6">
    <source>
        <dbReference type="HAMAP-Rule" id="MF_01684"/>
    </source>
</evidence>
<keyword evidence="4 6" id="KW-0486">Methionine biosynthesis</keyword>
<feature type="binding site" evidence="6">
    <location>
        <begin position="174"/>
        <end position="175"/>
    </location>
    <ligand>
        <name>substrate</name>
    </ligand>
</feature>
<dbReference type="InterPro" id="IPR010049">
    <property type="entry name" value="MTA_SAH_Nsdase"/>
</dbReference>
<dbReference type="Proteomes" id="UP000176037">
    <property type="component" value="Unassembled WGS sequence"/>
</dbReference>
<evidence type="ECO:0000256" key="2">
    <source>
        <dbReference type="ARBA" id="ARBA00022605"/>
    </source>
</evidence>
<evidence type="ECO:0000256" key="3">
    <source>
        <dbReference type="ARBA" id="ARBA00022801"/>
    </source>
</evidence>
<dbReference type="NCBIfam" id="NF004079">
    <property type="entry name" value="PRK05584.1"/>
    <property type="match status" value="1"/>
</dbReference>
<dbReference type="Pfam" id="PF01048">
    <property type="entry name" value="PNP_UDP_1"/>
    <property type="match status" value="1"/>
</dbReference>
<feature type="active site" description="Proton donor" evidence="6">
    <location>
        <position position="198"/>
    </location>
</feature>
<dbReference type="PANTHER" id="PTHR46832:SF1">
    <property type="entry name" value="5'-METHYLTHIOADENOSINE_S-ADENOSYLHOMOCYSTEINE NUCLEOSIDASE"/>
    <property type="match status" value="1"/>
</dbReference>
<protein>
    <recommendedName>
        <fullName evidence="6">5'-methylthioadenosine/S-adenosylhomocysteine nucleosidase</fullName>
        <shortName evidence="6">MTA/SAH nucleosidase</shortName>
        <shortName evidence="6">MTAN</shortName>
        <ecNumber evidence="6">3.2.2.9</ecNumber>
    </recommendedName>
    <alternativeName>
        <fullName evidence="6">5'-deoxyadenosine nucleosidase</fullName>
        <shortName evidence="6">DOA nucleosidase</shortName>
        <shortName evidence="6">dAdo nucleosidase</shortName>
    </alternativeName>
    <alternativeName>
        <fullName evidence="6">5'-methylthioadenosine nucleosidase</fullName>
        <shortName evidence="6">MTA nucleosidase</shortName>
    </alternativeName>
    <alternativeName>
        <fullName evidence="6">S-adenosylhomocysteine nucleosidase</fullName>
        <shortName evidence="6">AdoHcy nucleosidase</shortName>
        <shortName evidence="6">SAH nucleosidase</shortName>
        <shortName evidence="6">SRH nucleosidase</shortName>
    </alternativeName>
</protein>
<reference evidence="8 9" key="1">
    <citation type="submission" date="2016-09" db="EMBL/GenBank/DDBJ databases">
        <title>Alteromonas lipolytica, a new species isolated from sea water.</title>
        <authorList>
            <person name="Wu Y.-H."/>
            <person name="Cheng H."/>
            <person name="Xu X.-W."/>
        </authorList>
    </citation>
    <scope>NUCLEOTIDE SEQUENCE [LARGE SCALE GENOMIC DNA]</scope>
    <source>
        <strain evidence="8 9">JW12</strain>
    </source>
</reference>
<dbReference type="InterPro" id="IPR035994">
    <property type="entry name" value="Nucleoside_phosphorylase_sf"/>
</dbReference>
<dbReference type="SUPFAM" id="SSF53167">
    <property type="entry name" value="Purine and uridine phosphorylases"/>
    <property type="match status" value="1"/>
</dbReference>
<evidence type="ECO:0000256" key="1">
    <source>
        <dbReference type="ARBA" id="ARBA00004945"/>
    </source>
</evidence>
<dbReference type="GO" id="GO:0019284">
    <property type="term" value="P:L-methionine salvage from S-adenosylmethionine"/>
    <property type="evidence" value="ECO:0007669"/>
    <property type="project" value="TreeGrafter"/>
</dbReference>
<evidence type="ECO:0000313" key="9">
    <source>
        <dbReference type="Proteomes" id="UP000176037"/>
    </source>
</evidence>
<feature type="binding site" evidence="6">
    <location>
        <position position="153"/>
    </location>
    <ligand>
        <name>substrate</name>
    </ligand>
</feature>
<keyword evidence="9" id="KW-1185">Reference proteome</keyword>
<feature type="binding site" evidence="6">
    <location>
        <position position="78"/>
    </location>
    <ligand>
        <name>substrate</name>
    </ligand>
</feature>
<dbReference type="EMBL" id="MJIC01000016">
    <property type="protein sequence ID" value="OFI32731.1"/>
    <property type="molecule type" value="Genomic_DNA"/>
</dbReference>
<gene>
    <name evidence="6" type="primary">mtnN</name>
    <name evidence="8" type="ORF">BFC17_06150</name>
</gene>
<dbReference type="FunFam" id="3.40.50.1580:FF:000001">
    <property type="entry name" value="MTA/SAH nucleosidase family protein"/>
    <property type="match status" value="1"/>
</dbReference>
<keyword evidence="3 6" id="KW-0378">Hydrolase</keyword>
<evidence type="ECO:0000259" key="7">
    <source>
        <dbReference type="Pfam" id="PF01048"/>
    </source>
</evidence>